<feature type="domain" description="Mur ligase C-terminal" evidence="19">
    <location>
        <begin position="309"/>
        <end position="421"/>
    </location>
</feature>
<evidence type="ECO:0000256" key="9">
    <source>
        <dbReference type="ARBA" id="ARBA00022741"/>
    </source>
</evidence>
<proteinExistence type="inferred from homology"/>
<dbReference type="eggNOG" id="COG0771">
    <property type="taxonomic scope" value="Bacteria"/>
</dbReference>
<dbReference type="SUPFAM" id="SSF51984">
    <property type="entry name" value="MurCD N-terminal domain"/>
    <property type="match status" value="1"/>
</dbReference>
<dbReference type="GO" id="GO:0008360">
    <property type="term" value="P:regulation of cell shape"/>
    <property type="evidence" value="ECO:0007669"/>
    <property type="project" value="UniProtKB-KW"/>
</dbReference>
<dbReference type="SUPFAM" id="SSF53623">
    <property type="entry name" value="MurD-like peptide ligases, catalytic domain"/>
    <property type="match status" value="1"/>
</dbReference>
<dbReference type="Pfam" id="PF02875">
    <property type="entry name" value="Mur_ligase_C"/>
    <property type="match status" value="1"/>
</dbReference>
<dbReference type="Pfam" id="PF21799">
    <property type="entry name" value="MurD-like_N"/>
    <property type="match status" value="1"/>
</dbReference>
<name>A0A078LZF9_9STAP</name>
<keyword evidence="11 17" id="KW-0133">Cell shape</keyword>
<keyword evidence="13 17" id="KW-0961">Cell wall biogenesis/degradation</keyword>
<dbReference type="PANTHER" id="PTHR43692:SF1">
    <property type="entry name" value="UDP-N-ACETYLMURAMOYLALANINE--D-GLUTAMATE LIGASE"/>
    <property type="match status" value="1"/>
</dbReference>
<dbReference type="Gene3D" id="3.40.50.720">
    <property type="entry name" value="NAD(P)-binding Rossmann-like Domain"/>
    <property type="match status" value="1"/>
</dbReference>
<evidence type="ECO:0000259" key="20">
    <source>
        <dbReference type="Pfam" id="PF08245"/>
    </source>
</evidence>
<evidence type="ECO:0000256" key="7">
    <source>
        <dbReference type="ARBA" id="ARBA00022490"/>
    </source>
</evidence>
<protein>
    <recommendedName>
        <fullName evidence="6 17">UDP-N-acetylmuramoylalanine--D-glutamate ligase</fullName>
        <ecNumber evidence="5 17">6.3.2.9</ecNumber>
    </recommendedName>
    <alternativeName>
        <fullName evidence="15 17">D-glutamic acid-adding enzyme</fullName>
    </alternativeName>
    <alternativeName>
        <fullName evidence="14 17">UDP-N-acetylmuramoyl-L-alanyl-D-glutamate synthetase</fullName>
    </alternativeName>
</protein>
<dbReference type="InterPro" id="IPR036565">
    <property type="entry name" value="Mur-like_cat_sf"/>
</dbReference>
<evidence type="ECO:0000256" key="8">
    <source>
        <dbReference type="ARBA" id="ARBA00022598"/>
    </source>
</evidence>
<evidence type="ECO:0000256" key="12">
    <source>
        <dbReference type="ARBA" id="ARBA00022984"/>
    </source>
</evidence>
<comment type="function">
    <text evidence="1 17 18">Cell wall formation. Catalyzes the addition of glutamate to the nucleotide precursor UDP-N-acetylmuramoyl-L-alanine (UMA).</text>
</comment>
<dbReference type="InterPro" id="IPR013221">
    <property type="entry name" value="Mur_ligase_cen"/>
</dbReference>
<keyword evidence="10 17" id="KW-0067">ATP-binding</keyword>
<organism evidence="21 22">
    <name type="scientific">Jeotgalicoccus saudimassiliensis</name>
    <dbReference type="NCBI Taxonomy" id="1461582"/>
    <lineage>
        <taxon>Bacteria</taxon>
        <taxon>Bacillati</taxon>
        <taxon>Bacillota</taxon>
        <taxon>Bacilli</taxon>
        <taxon>Bacillales</taxon>
        <taxon>Staphylococcaceae</taxon>
        <taxon>Jeotgalicoccus</taxon>
    </lineage>
</organism>
<evidence type="ECO:0000256" key="17">
    <source>
        <dbReference type="HAMAP-Rule" id="MF_00639"/>
    </source>
</evidence>
<evidence type="ECO:0000256" key="13">
    <source>
        <dbReference type="ARBA" id="ARBA00023316"/>
    </source>
</evidence>
<dbReference type="GO" id="GO:0005524">
    <property type="term" value="F:ATP binding"/>
    <property type="evidence" value="ECO:0007669"/>
    <property type="project" value="UniProtKB-UniRule"/>
</dbReference>
<evidence type="ECO:0000313" key="21">
    <source>
        <dbReference type="EMBL" id="CDZ99414.1"/>
    </source>
</evidence>
<comment type="subcellular location">
    <subcellularLocation>
        <location evidence="2 17 18">Cytoplasm</location>
    </subcellularLocation>
</comment>
<dbReference type="GO" id="GO:0008764">
    <property type="term" value="F:UDP-N-acetylmuramoylalanine-D-glutamate ligase activity"/>
    <property type="evidence" value="ECO:0007669"/>
    <property type="project" value="UniProtKB-UniRule"/>
</dbReference>
<dbReference type="NCBIfam" id="TIGR01087">
    <property type="entry name" value="murD"/>
    <property type="match status" value="1"/>
</dbReference>
<evidence type="ECO:0000313" key="22">
    <source>
        <dbReference type="Proteomes" id="UP000044136"/>
    </source>
</evidence>
<evidence type="ECO:0000256" key="15">
    <source>
        <dbReference type="ARBA" id="ARBA00032324"/>
    </source>
</evidence>
<dbReference type="AlphaFoldDB" id="A0A078LZF9"/>
<comment type="catalytic activity">
    <reaction evidence="16 17 18">
        <text>UDP-N-acetyl-alpha-D-muramoyl-L-alanine + D-glutamate + ATP = UDP-N-acetyl-alpha-D-muramoyl-L-alanyl-D-glutamate + ADP + phosphate + H(+)</text>
        <dbReference type="Rhea" id="RHEA:16429"/>
        <dbReference type="ChEBI" id="CHEBI:15378"/>
        <dbReference type="ChEBI" id="CHEBI:29986"/>
        <dbReference type="ChEBI" id="CHEBI:30616"/>
        <dbReference type="ChEBI" id="CHEBI:43474"/>
        <dbReference type="ChEBI" id="CHEBI:83898"/>
        <dbReference type="ChEBI" id="CHEBI:83900"/>
        <dbReference type="ChEBI" id="CHEBI:456216"/>
        <dbReference type="EC" id="6.3.2.9"/>
    </reaction>
</comment>
<dbReference type="STRING" id="1461582.BN1048_00455"/>
<evidence type="ECO:0000256" key="18">
    <source>
        <dbReference type="RuleBase" id="RU003664"/>
    </source>
</evidence>
<keyword evidence="9 17" id="KW-0547">Nucleotide-binding</keyword>
<feature type="binding site" evidence="17">
    <location>
        <begin position="118"/>
        <end position="124"/>
    </location>
    <ligand>
        <name>ATP</name>
        <dbReference type="ChEBI" id="CHEBI:30616"/>
    </ligand>
</feature>
<reference evidence="21 22" key="1">
    <citation type="submission" date="2014-07" db="EMBL/GenBank/DDBJ databases">
        <authorList>
            <person name="Urmite Genomes Urmite Genomes"/>
        </authorList>
    </citation>
    <scope>NUCLEOTIDE SEQUENCE [LARGE SCALE GENOMIC DNA]</scope>
    <source>
        <strain evidence="21 22">13MG44_air</strain>
    </source>
</reference>
<dbReference type="EMBL" id="CCSE01000001">
    <property type="protein sequence ID" value="CDZ99414.1"/>
    <property type="molecule type" value="Genomic_DNA"/>
</dbReference>
<dbReference type="HAMAP" id="MF_00639">
    <property type="entry name" value="MurD"/>
    <property type="match status" value="1"/>
</dbReference>
<keyword evidence="17 18" id="KW-0131">Cell cycle</keyword>
<feature type="domain" description="Mur ligase central" evidence="20">
    <location>
        <begin position="117"/>
        <end position="286"/>
    </location>
</feature>
<dbReference type="Gene3D" id="3.40.1190.10">
    <property type="entry name" value="Mur-like, catalytic domain"/>
    <property type="match status" value="1"/>
</dbReference>
<evidence type="ECO:0000256" key="11">
    <source>
        <dbReference type="ARBA" id="ARBA00022960"/>
    </source>
</evidence>
<evidence type="ECO:0000256" key="2">
    <source>
        <dbReference type="ARBA" id="ARBA00004496"/>
    </source>
</evidence>
<dbReference type="Proteomes" id="UP000044136">
    <property type="component" value="Unassembled WGS sequence"/>
</dbReference>
<dbReference type="InterPro" id="IPR004101">
    <property type="entry name" value="Mur_ligase_C"/>
</dbReference>
<dbReference type="SUPFAM" id="SSF53244">
    <property type="entry name" value="MurD-like peptide ligases, peptide-binding domain"/>
    <property type="match status" value="1"/>
</dbReference>
<dbReference type="RefSeq" id="WP_035807995.1">
    <property type="nucleotide sequence ID" value="NZ_CCSE01000001.1"/>
</dbReference>
<evidence type="ECO:0000256" key="1">
    <source>
        <dbReference type="ARBA" id="ARBA00002734"/>
    </source>
</evidence>
<dbReference type="OrthoDB" id="9809796at2"/>
<evidence type="ECO:0000256" key="14">
    <source>
        <dbReference type="ARBA" id="ARBA00030398"/>
    </source>
</evidence>
<comment type="similarity">
    <text evidence="4 17">Belongs to the MurCDEF family.</text>
</comment>
<dbReference type="GO" id="GO:0071555">
    <property type="term" value="P:cell wall organization"/>
    <property type="evidence" value="ECO:0007669"/>
    <property type="project" value="UniProtKB-KW"/>
</dbReference>
<evidence type="ECO:0000256" key="5">
    <source>
        <dbReference type="ARBA" id="ARBA00012212"/>
    </source>
</evidence>
<keyword evidence="22" id="KW-1185">Reference proteome</keyword>
<dbReference type="Gene3D" id="3.90.190.20">
    <property type="entry name" value="Mur ligase, C-terminal domain"/>
    <property type="match status" value="1"/>
</dbReference>
<dbReference type="HOGENOM" id="CLU_032540_0_1_9"/>
<gene>
    <name evidence="21" type="primary">murD_1</name>
    <name evidence="17" type="synonym">murD</name>
    <name evidence="21" type="ORF">BN1048_00455</name>
</gene>
<dbReference type="UniPathway" id="UPA00219"/>
<dbReference type="InterPro" id="IPR036615">
    <property type="entry name" value="Mur_ligase_C_dom_sf"/>
</dbReference>
<dbReference type="EC" id="6.3.2.9" evidence="5 17"/>
<evidence type="ECO:0000259" key="19">
    <source>
        <dbReference type="Pfam" id="PF02875"/>
    </source>
</evidence>
<evidence type="ECO:0000256" key="6">
    <source>
        <dbReference type="ARBA" id="ARBA00015655"/>
    </source>
</evidence>
<dbReference type="Pfam" id="PF08245">
    <property type="entry name" value="Mur_ligase_M"/>
    <property type="match status" value="1"/>
</dbReference>
<dbReference type="InterPro" id="IPR005762">
    <property type="entry name" value="MurD"/>
</dbReference>
<keyword evidence="12 17" id="KW-0573">Peptidoglycan synthesis</keyword>
<keyword evidence="8 17" id="KW-0436">Ligase</keyword>
<dbReference type="GO" id="GO:0005737">
    <property type="term" value="C:cytoplasm"/>
    <property type="evidence" value="ECO:0007669"/>
    <property type="project" value="UniProtKB-SubCell"/>
</dbReference>
<evidence type="ECO:0000256" key="4">
    <source>
        <dbReference type="ARBA" id="ARBA00010416"/>
    </source>
</evidence>
<comment type="pathway">
    <text evidence="3 17 18">Cell wall biogenesis; peptidoglycan biosynthesis.</text>
</comment>
<keyword evidence="7 17" id="KW-0963">Cytoplasm</keyword>
<dbReference type="GO" id="GO:0009252">
    <property type="term" value="P:peptidoglycan biosynthetic process"/>
    <property type="evidence" value="ECO:0007669"/>
    <property type="project" value="UniProtKB-UniRule"/>
</dbReference>
<evidence type="ECO:0000256" key="16">
    <source>
        <dbReference type="ARBA" id="ARBA00047632"/>
    </source>
</evidence>
<evidence type="ECO:0000256" key="10">
    <source>
        <dbReference type="ARBA" id="ARBA00022840"/>
    </source>
</evidence>
<sequence>MKSYSGYENKNVIVLGYGRSGKSAVNALVTLGANVTLTTNEVFSDEEAEQKYNAWGVEIVDGHHPSNLLNRADLIVKNPGIPYSIPFLKEAAERNIPIITEVEIAHHVSEAPIYALTGTNGKTTCTHLLGEMLEQDGGTPVLCGNIGYPATDAAMEATPDDTLLMEMSSFQLMGIEEFRPNIAVITNIYEAHLDYHGSVEEYRHAKLEIFKNMTAKDLLIFNRKQAHMLDGLDINCRVQYFDADNEADAYVKDGNFIVHGEVIMPVQDVVLKGDHNIENILATLLTAKAHGVANGAIKRTLSTFSGISHRLERLGSVDDVVYYNDSKATNNLATSFALKSFDTPVIWLAGGLDRGQSLDELMQYAGHVKRIVTFGETAQKFVALADKMNIPSVTTENPYTGIELTQAHAAPGDTVLFSPACASWDQYKDYEQRGDHFKEGFAKLS</sequence>
<accession>A0A078LZF9</accession>
<keyword evidence="17 18" id="KW-0132">Cell division</keyword>
<dbReference type="GO" id="GO:0051301">
    <property type="term" value="P:cell division"/>
    <property type="evidence" value="ECO:0007669"/>
    <property type="project" value="UniProtKB-KW"/>
</dbReference>
<dbReference type="PANTHER" id="PTHR43692">
    <property type="entry name" value="UDP-N-ACETYLMURAMOYLALANINE--D-GLUTAMATE LIGASE"/>
    <property type="match status" value="1"/>
</dbReference>
<evidence type="ECO:0000256" key="3">
    <source>
        <dbReference type="ARBA" id="ARBA00004752"/>
    </source>
</evidence>